<dbReference type="GO" id="GO:0016491">
    <property type="term" value="F:oxidoreductase activity"/>
    <property type="evidence" value="ECO:0007669"/>
    <property type="project" value="UniProtKB-KW"/>
</dbReference>
<dbReference type="AlphaFoldDB" id="A0A918NKZ5"/>
<dbReference type="SUPFAM" id="SSF50129">
    <property type="entry name" value="GroES-like"/>
    <property type="match status" value="1"/>
</dbReference>
<comment type="cofactor">
    <cofactor evidence="1 5">
        <name>Zn(2+)</name>
        <dbReference type="ChEBI" id="CHEBI:29105"/>
    </cofactor>
</comment>
<keyword evidence="4" id="KW-0560">Oxidoreductase</keyword>
<organism evidence="8 9">
    <name type="scientific">Streptomyces minutiscleroticus</name>
    <dbReference type="NCBI Taxonomy" id="68238"/>
    <lineage>
        <taxon>Bacteria</taxon>
        <taxon>Bacillati</taxon>
        <taxon>Actinomycetota</taxon>
        <taxon>Actinomycetes</taxon>
        <taxon>Kitasatosporales</taxon>
        <taxon>Streptomycetaceae</taxon>
        <taxon>Streptomyces</taxon>
    </lineage>
</organism>
<dbReference type="Proteomes" id="UP000619244">
    <property type="component" value="Unassembled WGS sequence"/>
</dbReference>
<dbReference type="GO" id="GO:0008270">
    <property type="term" value="F:zinc ion binding"/>
    <property type="evidence" value="ECO:0007669"/>
    <property type="project" value="InterPro"/>
</dbReference>
<evidence type="ECO:0000256" key="3">
    <source>
        <dbReference type="ARBA" id="ARBA00022833"/>
    </source>
</evidence>
<dbReference type="Gene3D" id="3.40.50.720">
    <property type="entry name" value="NAD(P)-binding Rossmann-like Domain"/>
    <property type="match status" value="1"/>
</dbReference>
<dbReference type="CDD" id="cd08283">
    <property type="entry name" value="FDH_like_1"/>
    <property type="match status" value="1"/>
</dbReference>
<evidence type="ECO:0000256" key="2">
    <source>
        <dbReference type="ARBA" id="ARBA00022723"/>
    </source>
</evidence>
<keyword evidence="2 5" id="KW-0479">Metal-binding</keyword>
<protein>
    <submittedName>
        <fullName evidence="8">Glutathione-dependent formaldehyde dehydrogenase</fullName>
    </submittedName>
</protein>
<comment type="caution">
    <text evidence="8">The sequence shown here is derived from an EMBL/GenBank/DDBJ whole genome shotgun (WGS) entry which is preliminary data.</text>
</comment>
<dbReference type="InterPro" id="IPR011032">
    <property type="entry name" value="GroES-like_sf"/>
</dbReference>
<accession>A0A918NKZ5</accession>
<feature type="domain" description="Alcohol dehydrogenase-like N-terminal" evidence="7">
    <location>
        <begin position="25"/>
        <end position="146"/>
    </location>
</feature>
<keyword evidence="3 5" id="KW-0862">Zinc</keyword>
<evidence type="ECO:0000256" key="4">
    <source>
        <dbReference type="ARBA" id="ARBA00023002"/>
    </source>
</evidence>
<dbReference type="Pfam" id="PF08240">
    <property type="entry name" value="ADH_N"/>
    <property type="match status" value="1"/>
</dbReference>
<dbReference type="PANTHER" id="PTHR42813:SF2">
    <property type="entry name" value="DEHYDROGENASE, ZINC-CONTAINING, PUTATIVE (AFU_ORTHOLOGUE AFUA_2G02810)-RELATED"/>
    <property type="match status" value="1"/>
</dbReference>
<evidence type="ECO:0000256" key="5">
    <source>
        <dbReference type="RuleBase" id="RU361277"/>
    </source>
</evidence>
<dbReference type="EMBL" id="BMVU01000015">
    <property type="protein sequence ID" value="GGX77504.1"/>
    <property type="molecule type" value="Genomic_DNA"/>
</dbReference>
<keyword evidence="9" id="KW-1185">Reference proteome</keyword>
<dbReference type="Pfam" id="PF00107">
    <property type="entry name" value="ADH_zinc_N"/>
    <property type="match status" value="1"/>
</dbReference>
<dbReference type="InterPro" id="IPR013154">
    <property type="entry name" value="ADH-like_N"/>
</dbReference>
<reference evidence="8" key="1">
    <citation type="journal article" date="2014" name="Int. J. Syst. Evol. Microbiol.">
        <title>Complete genome sequence of Corynebacterium casei LMG S-19264T (=DSM 44701T), isolated from a smear-ripened cheese.</title>
        <authorList>
            <consortium name="US DOE Joint Genome Institute (JGI-PGF)"/>
            <person name="Walter F."/>
            <person name="Albersmeier A."/>
            <person name="Kalinowski J."/>
            <person name="Ruckert C."/>
        </authorList>
    </citation>
    <scope>NUCLEOTIDE SEQUENCE</scope>
    <source>
        <strain evidence="8">JCM 4790</strain>
    </source>
</reference>
<dbReference type="InterPro" id="IPR036291">
    <property type="entry name" value="NAD(P)-bd_dom_sf"/>
</dbReference>
<gene>
    <name evidence="8" type="ORF">GCM10010358_34820</name>
</gene>
<reference evidence="8" key="2">
    <citation type="submission" date="2020-09" db="EMBL/GenBank/DDBJ databases">
        <authorList>
            <person name="Sun Q."/>
            <person name="Ohkuma M."/>
        </authorList>
    </citation>
    <scope>NUCLEOTIDE SEQUENCE</scope>
    <source>
        <strain evidence="8">JCM 4790</strain>
    </source>
</reference>
<evidence type="ECO:0000313" key="9">
    <source>
        <dbReference type="Proteomes" id="UP000619244"/>
    </source>
</evidence>
<feature type="domain" description="Alcohol dehydrogenase-like C-terminal" evidence="6">
    <location>
        <begin position="189"/>
        <end position="261"/>
    </location>
</feature>
<dbReference type="SUPFAM" id="SSF51735">
    <property type="entry name" value="NAD(P)-binding Rossmann-fold domains"/>
    <property type="match status" value="1"/>
</dbReference>
<sequence>MKAVTWQGKRDVRVENVPDPKIEEPTDAVIRVTSSGLCGSDLHLYEVLTPFMTPGDILGHEPMGVVEEVGSEVPGLKPGDRVVVPFQIACGHCWMCGAGLPTQCETTQVTEEGMGAALFGYTKLYGGVPGGQAEYLRVPQAQFGPIKVPEGPADDRYLYLSDVLPTAWQAVQYADVPAGGSVAVLGLGPIGDMSARIARLQGAEQVFGVDLVPERLRRARERGVETFDLRDFDGRKDLVDAIRDRTGGRGPDAVIDAVGTEAHGSPVGRAAQQMAGLLPNAWASKLTEKAGTDRLAALLTAIDLVRRGGTVSLSGVYGGAASPLPLLTMFDKQIQLRMGQANVRRWVDDILPLLTDDDPLGVDGFATHHVPLTEAPHAYEIFQKKEDNAVKIVMKP</sequence>
<evidence type="ECO:0000313" key="8">
    <source>
        <dbReference type="EMBL" id="GGX77504.1"/>
    </source>
</evidence>
<proteinExistence type="inferred from homology"/>
<dbReference type="PANTHER" id="PTHR42813">
    <property type="entry name" value="ZINC-TYPE ALCOHOL DEHYDROGENASE-LIKE"/>
    <property type="match status" value="1"/>
</dbReference>
<evidence type="ECO:0000256" key="1">
    <source>
        <dbReference type="ARBA" id="ARBA00001947"/>
    </source>
</evidence>
<name>A0A918NKZ5_9ACTN</name>
<evidence type="ECO:0000259" key="6">
    <source>
        <dbReference type="Pfam" id="PF00107"/>
    </source>
</evidence>
<dbReference type="InterPro" id="IPR002328">
    <property type="entry name" value="ADH_Zn_CS"/>
</dbReference>
<evidence type="ECO:0000259" key="7">
    <source>
        <dbReference type="Pfam" id="PF08240"/>
    </source>
</evidence>
<comment type="similarity">
    <text evidence="5">Belongs to the zinc-containing alcohol dehydrogenase family.</text>
</comment>
<dbReference type="Gene3D" id="3.90.180.10">
    <property type="entry name" value="Medium-chain alcohol dehydrogenases, catalytic domain"/>
    <property type="match status" value="1"/>
</dbReference>
<dbReference type="PROSITE" id="PS00059">
    <property type="entry name" value="ADH_ZINC"/>
    <property type="match status" value="1"/>
</dbReference>
<dbReference type="InterPro" id="IPR013149">
    <property type="entry name" value="ADH-like_C"/>
</dbReference>
<dbReference type="RefSeq" id="WP_190191170.1">
    <property type="nucleotide sequence ID" value="NZ_BMVU01000015.1"/>
</dbReference>